<evidence type="ECO:0000256" key="1">
    <source>
        <dbReference type="ARBA" id="ARBA00004202"/>
    </source>
</evidence>
<evidence type="ECO:0000256" key="3">
    <source>
        <dbReference type="ARBA" id="ARBA00022741"/>
    </source>
</evidence>
<organism evidence="7 8">
    <name type="scientific">Nonomuraea thailandensis</name>
    <dbReference type="NCBI Taxonomy" id="1188745"/>
    <lineage>
        <taxon>Bacteria</taxon>
        <taxon>Bacillati</taxon>
        <taxon>Actinomycetota</taxon>
        <taxon>Actinomycetes</taxon>
        <taxon>Streptosporangiales</taxon>
        <taxon>Streptosporangiaceae</taxon>
        <taxon>Nonomuraea</taxon>
    </lineage>
</organism>
<dbReference type="RefSeq" id="WP_253739736.1">
    <property type="nucleotide sequence ID" value="NZ_BAABKA010000044.1"/>
</dbReference>
<reference evidence="7" key="1">
    <citation type="submission" date="2022-06" db="EMBL/GenBank/DDBJ databases">
        <title>Sequencing the genomes of 1000 actinobacteria strains.</title>
        <authorList>
            <person name="Klenk H.-P."/>
        </authorList>
    </citation>
    <scope>NUCLEOTIDE SEQUENCE</scope>
    <source>
        <strain evidence="7">DSM 46694</strain>
    </source>
</reference>
<dbReference type="GO" id="GO:0005524">
    <property type="term" value="F:ATP binding"/>
    <property type="evidence" value="ECO:0007669"/>
    <property type="project" value="UniProtKB-KW"/>
</dbReference>
<keyword evidence="2" id="KW-0813">Transport</keyword>
<evidence type="ECO:0000256" key="2">
    <source>
        <dbReference type="ARBA" id="ARBA00022448"/>
    </source>
</evidence>
<dbReference type="GO" id="GO:0046677">
    <property type="term" value="P:response to antibiotic"/>
    <property type="evidence" value="ECO:0007669"/>
    <property type="project" value="UniProtKB-KW"/>
</dbReference>
<evidence type="ECO:0000259" key="6">
    <source>
        <dbReference type="PROSITE" id="PS50893"/>
    </source>
</evidence>
<feature type="domain" description="ABC transporter" evidence="6">
    <location>
        <begin position="6"/>
        <end position="241"/>
    </location>
</feature>
<keyword evidence="3" id="KW-0547">Nucleotide-binding</keyword>
<evidence type="ECO:0000313" key="7">
    <source>
        <dbReference type="EMBL" id="MCP2353270.1"/>
    </source>
</evidence>
<protein>
    <submittedName>
        <fullName evidence="7">ABC-2 type transport system ATP-binding protein</fullName>
    </submittedName>
</protein>
<dbReference type="SUPFAM" id="SSF52540">
    <property type="entry name" value="P-loop containing nucleoside triphosphate hydrolases"/>
    <property type="match status" value="1"/>
</dbReference>
<dbReference type="Pfam" id="PF00005">
    <property type="entry name" value="ABC_tran"/>
    <property type="match status" value="1"/>
</dbReference>
<dbReference type="InterPro" id="IPR027417">
    <property type="entry name" value="P-loop_NTPase"/>
</dbReference>
<sequence>MTAPAIELRHIGRVFGTGPKAVTALADVSFDVGPGQIVALLGANGAGKTTLAKILSTSLLPTSGSARVLGLDVVDNVKDVRASLSVVFGGDRGLYTRLSARENLRFFGMLAGVSRAELRHRVPAMLDQVGLTDAADRRVETYSKGMRQRLHIAIGLIAQPRVLLLDEPTIGLDPIEADRLRDSVAGLRSEGVSVLLTSHYLLDVERLADRVVMLESGRVTADMPLTEFVGHAGYAAVIAVRVRGALPDLGGVLPSDVTVDSCDEVSDGAELTLRVRTWRAGLLTQLGALLDSCDVVEVQVRPARLEEAFASFSGRPSGAGRT</sequence>
<keyword evidence="8" id="KW-1185">Reference proteome</keyword>
<keyword evidence="4 7" id="KW-0067">ATP-binding</keyword>
<accession>A0A9X2G912</accession>
<evidence type="ECO:0000256" key="5">
    <source>
        <dbReference type="ARBA" id="ARBA00023251"/>
    </source>
</evidence>
<dbReference type="Gene3D" id="3.40.50.300">
    <property type="entry name" value="P-loop containing nucleotide triphosphate hydrolases"/>
    <property type="match status" value="1"/>
</dbReference>
<dbReference type="SMART" id="SM00382">
    <property type="entry name" value="AAA"/>
    <property type="match status" value="1"/>
</dbReference>
<dbReference type="InterPro" id="IPR003439">
    <property type="entry name" value="ABC_transporter-like_ATP-bd"/>
</dbReference>
<gene>
    <name evidence="7" type="ORF">HD597_000290</name>
</gene>
<dbReference type="EMBL" id="JAMZEB010000001">
    <property type="protein sequence ID" value="MCP2353270.1"/>
    <property type="molecule type" value="Genomic_DNA"/>
</dbReference>
<dbReference type="PANTHER" id="PTHR42711">
    <property type="entry name" value="ABC TRANSPORTER ATP-BINDING PROTEIN"/>
    <property type="match status" value="1"/>
</dbReference>
<proteinExistence type="predicted"/>
<comment type="subcellular location">
    <subcellularLocation>
        <location evidence="1">Cell membrane</location>
        <topology evidence="1">Peripheral membrane protein</topology>
    </subcellularLocation>
</comment>
<dbReference type="InterPro" id="IPR003593">
    <property type="entry name" value="AAA+_ATPase"/>
</dbReference>
<evidence type="ECO:0000313" key="8">
    <source>
        <dbReference type="Proteomes" id="UP001139648"/>
    </source>
</evidence>
<dbReference type="InterPro" id="IPR050763">
    <property type="entry name" value="ABC_transporter_ATP-binding"/>
</dbReference>
<keyword evidence="5" id="KW-0046">Antibiotic resistance</keyword>
<dbReference type="PANTHER" id="PTHR42711:SF18">
    <property type="entry name" value="ABC TRANSPORTER, ATP-BINDING PROTEIN"/>
    <property type="match status" value="1"/>
</dbReference>
<comment type="caution">
    <text evidence="7">The sequence shown here is derived from an EMBL/GenBank/DDBJ whole genome shotgun (WGS) entry which is preliminary data.</text>
</comment>
<dbReference type="GO" id="GO:0005886">
    <property type="term" value="C:plasma membrane"/>
    <property type="evidence" value="ECO:0007669"/>
    <property type="project" value="UniProtKB-SubCell"/>
</dbReference>
<evidence type="ECO:0000256" key="4">
    <source>
        <dbReference type="ARBA" id="ARBA00022840"/>
    </source>
</evidence>
<dbReference type="PROSITE" id="PS50893">
    <property type="entry name" value="ABC_TRANSPORTER_2"/>
    <property type="match status" value="1"/>
</dbReference>
<dbReference type="AlphaFoldDB" id="A0A9X2G912"/>
<dbReference type="Proteomes" id="UP001139648">
    <property type="component" value="Unassembled WGS sequence"/>
</dbReference>
<name>A0A9X2G912_9ACTN</name>
<dbReference type="GO" id="GO:0016887">
    <property type="term" value="F:ATP hydrolysis activity"/>
    <property type="evidence" value="ECO:0007669"/>
    <property type="project" value="InterPro"/>
</dbReference>